<dbReference type="GO" id="GO:0016853">
    <property type="term" value="F:isomerase activity"/>
    <property type="evidence" value="ECO:0007669"/>
    <property type="project" value="UniProtKB-KW"/>
</dbReference>
<evidence type="ECO:0000313" key="3">
    <source>
        <dbReference type="EMBL" id="KAF1959718.1"/>
    </source>
</evidence>
<feature type="signal peptide" evidence="2">
    <location>
        <begin position="1"/>
        <end position="18"/>
    </location>
</feature>
<protein>
    <submittedName>
        <fullName evidence="3">Putative isomerase YbhE</fullName>
    </submittedName>
</protein>
<keyword evidence="2" id="KW-0732">Signal</keyword>
<dbReference type="OrthoDB" id="9972196at2759"/>
<accession>A0A6A5U4U0</accession>
<organism evidence="3 4">
    <name type="scientific">Byssothecium circinans</name>
    <dbReference type="NCBI Taxonomy" id="147558"/>
    <lineage>
        <taxon>Eukaryota</taxon>
        <taxon>Fungi</taxon>
        <taxon>Dikarya</taxon>
        <taxon>Ascomycota</taxon>
        <taxon>Pezizomycotina</taxon>
        <taxon>Dothideomycetes</taxon>
        <taxon>Pleosporomycetidae</taxon>
        <taxon>Pleosporales</taxon>
        <taxon>Massarineae</taxon>
        <taxon>Massarinaceae</taxon>
        <taxon>Byssothecium</taxon>
    </lineage>
</organism>
<dbReference type="InterPro" id="IPR011048">
    <property type="entry name" value="Haem_d1_sf"/>
</dbReference>
<gene>
    <name evidence="3" type="ORF">CC80DRAFT_405506</name>
</gene>
<reference evidence="3" key="1">
    <citation type="journal article" date="2020" name="Stud. Mycol.">
        <title>101 Dothideomycetes genomes: a test case for predicting lifestyles and emergence of pathogens.</title>
        <authorList>
            <person name="Haridas S."/>
            <person name="Albert R."/>
            <person name="Binder M."/>
            <person name="Bloem J."/>
            <person name="Labutti K."/>
            <person name="Salamov A."/>
            <person name="Andreopoulos B."/>
            <person name="Baker S."/>
            <person name="Barry K."/>
            <person name="Bills G."/>
            <person name="Bluhm B."/>
            <person name="Cannon C."/>
            <person name="Castanera R."/>
            <person name="Culley D."/>
            <person name="Daum C."/>
            <person name="Ezra D."/>
            <person name="Gonzalez J."/>
            <person name="Henrissat B."/>
            <person name="Kuo A."/>
            <person name="Liang C."/>
            <person name="Lipzen A."/>
            <person name="Lutzoni F."/>
            <person name="Magnuson J."/>
            <person name="Mondo S."/>
            <person name="Nolan M."/>
            <person name="Ohm R."/>
            <person name="Pangilinan J."/>
            <person name="Park H.-J."/>
            <person name="Ramirez L."/>
            <person name="Alfaro M."/>
            <person name="Sun H."/>
            <person name="Tritt A."/>
            <person name="Yoshinaga Y."/>
            <person name="Zwiers L.-H."/>
            <person name="Turgeon B."/>
            <person name="Goodwin S."/>
            <person name="Spatafora J."/>
            <person name="Crous P."/>
            <person name="Grigoriev I."/>
        </authorList>
    </citation>
    <scope>NUCLEOTIDE SEQUENCE</scope>
    <source>
        <strain evidence="3">CBS 675.92</strain>
    </source>
</reference>
<proteinExistence type="inferred from homology"/>
<name>A0A6A5U4U0_9PLEO</name>
<evidence type="ECO:0000256" key="1">
    <source>
        <dbReference type="ARBA" id="ARBA00005564"/>
    </source>
</evidence>
<evidence type="ECO:0000313" key="4">
    <source>
        <dbReference type="Proteomes" id="UP000800035"/>
    </source>
</evidence>
<dbReference type="Proteomes" id="UP000800035">
    <property type="component" value="Unassembled WGS sequence"/>
</dbReference>
<keyword evidence="4" id="KW-1185">Reference proteome</keyword>
<dbReference type="Pfam" id="PF10282">
    <property type="entry name" value="Lactonase"/>
    <property type="match status" value="1"/>
</dbReference>
<feature type="chain" id="PRO_5025561553" evidence="2">
    <location>
        <begin position="19"/>
        <end position="394"/>
    </location>
</feature>
<dbReference type="Gene3D" id="2.130.10.10">
    <property type="entry name" value="YVTN repeat-like/Quinoprotein amine dehydrogenase"/>
    <property type="match status" value="1"/>
</dbReference>
<comment type="similarity">
    <text evidence="1">Belongs to the cycloisomerase 2 family.</text>
</comment>
<dbReference type="GO" id="GO:0017057">
    <property type="term" value="F:6-phosphogluconolactonase activity"/>
    <property type="evidence" value="ECO:0007669"/>
    <property type="project" value="TreeGrafter"/>
</dbReference>
<evidence type="ECO:0000256" key="2">
    <source>
        <dbReference type="SAM" id="SignalP"/>
    </source>
</evidence>
<dbReference type="InterPro" id="IPR050282">
    <property type="entry name" value="Cycloisomerase_2"/>
</dbReference>
<dbReference type="InterPro" id="IPR015943">
    <property type="entry name" value="WD40/YVTN_repeat-like_dom_sf"/>
</dbReference>
<keyword evidence="3" id="KW-0413">Isomerase</keyword>
<dbReference type="PANTHER" id="PTHR30344">
    <property type="entry name" value="6-PHOSPHOGLUCONOLACTONASE-RELATED"/>
    <property type="match status" value="1"/>
</dbReference>
<sequence>MLSPSSTLWPFFAGFASAANLWATHYSGTANWLTFDGSSLKLTTQSKTNNLMPSWITYDAPGKALYIPDENYNSASGTLVSFSVGSNGALTQTGKATTPKSAVATALYGGSNGKGFIVNAHYDASTLTTFKLPLGNGQPLQTLKFTMSQKGPNSRQDVPHPHHAFTDPTGAFLLVPDLGADLIRIFSIDASSGKLTECGGGKAPAGAGPRHGTFWAPSGLNSRIRRAPAGLVLFVANELGNSVSGYTVAYPSGSGGCLSLTMKQTLNPYQNNGAAPRGTKLAEVKTKDNFLYTANRNDKKFGAQADSISQYTIASDGTLTWADVTSTYSWYPRTFDINKAGDYIAIGGQTTANVVIVKRDPATGKLGPQVANLRLGNTGTPENEDGVSAVVWDE</sequence>
<dbReference type="PANTHER" id="PTHR30344:SF1">
    <property type="entry name" value="6-PHOSPHOGLUCONOLACTONASE"/>
    <property type="match status" value="1"/>
</dbReference>
<dbReference type="EMBL" id="ML976984">
    <property type="protein sequence ID" value="KAF1959718.1"/>
    <property type="molecule type" value="Genomic_DNA"/>
</dbReference>
<dbReference type="InterPro" id="IPR019405">
    <property type="entry name" value="Lactonase_7-beta_prop"/>
</dbReference>
<dbReference type="SUPFAM" id="SSF51004">
    <property type="entry name" value="C-terminal (heme d1) domain of cytochrome cd1-nitrite reductase"/>
    <property type="match status" value="1"/>
</dbReference>
<dbReference type="AlphaFoldDB" id="A0A6A5U4U0"/>